<keyword evidence="10 11" id="KW-0472">Membrane</keyword>
<keyword evidence="4" id="KW-0349">Heme</keyword>
<dbReference type="InterPro" id="IPR036396">
    <property type="entry name" value="Cyt_P450_sf"/>
</dbReference>
<evidence type="ECO:0000256" key="9">
    <source>
        <dbReference type="ARBA" id="ARBA00023033"/>
    </source>
</evidence>
<dbReference type="Pfam" id="PF00067">
    <property type="entry name" value="p450"/>
    <property type="match status" value="2"/>
</dbReference>
<dbReference type="PANTHER" id="PTHR24298:SF774">
    <property type="entry name" value="CYTOCHROME P450"/>
    <property type="match status" value="1"/>
</dbReference>
<comment type="cofactor">
    <cofactor evidence="1">
        <name>heme</name>
        <dbReference type="ChEBI" id="CHEBI:30413"/>
    </cofactor>
</comment>
<keyword evidence="4" id="KW-0408">Iron</keyword>
<evidence type="ECO:0000256" key="2">
    <source>
        <dbReference type="ARBA" id="ARBA00004167"/>
    </source>
</evidence>
<dbReference type="InterPro" id="IPR002401">
    <property type="entry name" value="Cyt_P450_E_grp-I"/>
</dbReference>
<sequence>MPMQIDRLQLGEEIRKSDKMFNLLSFALVLVLFVAAYLLRAKQNLPPSPVGFPVIGHLHLLKDPVHRCLSDLSKSLGPVFSLRLGSCRAVVVTSASAAEEFLSHENDIVFANKPITTLYAYVLYNNTAVSVAPYGDHWRNLRRICTVEIFSAARLKESFEIRRDEVRSMLQTIHAAATLRGNNSVRMELRPLLSGFTLNVIMRMVAGKRYYGEENAEAKESKELISETFELGGFTYVGDFLPIVKLFDFDGYVKRTKKLGLKLDKYMQKLVDERRRNRGKTEFKNTMITHLLTLQETQPELYTDQIIKGLVLVMLFAGSDTTSVTLEWAMANLLNHPDVLVKVKTELNNIVSREGRLVEESDTSTCTYLNNVISETLRLYPAAPLLVPHASSRDCKVAGYDIPRGTWLFINAWAIQRDPKMWDEPEVFKPERFDSEGWKTQHGKFLPFGMGRRACPGMGLAQLVLGLALGSLIQCFDWEKDEDVAVDMSEGKGLTMPKALSLVAKCKSSSILDSVNLPPSPVGFPVIGHLHLLKDSVHRCFRDLSRNLGPVFSLRLGSCRAVVVTSASIAEEFLSQGKDIIFANRPITTLDHWRNLRRICTLEIFSATRLRESFEIRRDEVRSLVRTIHKVASGGGKNSVRMELRPLLSGFTLNVIMRMVAGKRYYGEENAEAKESKELISETFELGGFTYVGDFLPIVKLFDFDGYVKRTKKLGSKLDKFLQELVMMDAGTDTTALTLEWAMANLLNHPDVLAKVKTELNNVVSKRGRLMEESDTSTCTYLNNVISETLRAGPMLVPHASSVDCKVAGYKIPRGTWLFVNAWAIQRDPKVWDEPEAFKPERRFRLLRCPSSATSPSVALVGDLSLGGSPGGDIALSRWLFQNRKFVGSVSRWFFSSKLFLGGSNRSSHLKSKLSHLKSKDRRIKVHRAKVHLAQEGTSHTPPAMEARKPIVCGLSARGMIPPPLPQEDTDDDVADVTPSEVEVVEISDEEEADMVELSSDLIRFRRLLQRMHEEEKKLREEKFKAMKSGIKLEEGQSSKVDVSRMLIVRSQD</sequence>
<evidence type="ECO:0000313" key="12">
    <source>
        <dbReference type="EMBL" id="KAH0868837.1"/>
    </source>
</evidence>
<comment type="caution">
    <text evidence="12">The sequence shown here is derived from an EMBL/GenBank/DDBJ whole genome shotgun (WGS) entry which is preliminary data.</text>
</comment>
<gene>
    <name evidence="12" type="ORF">HID58_075859</name>
</gene>
<evidence type="ECO:0000256" key="10">
    <source>
        <dbReference type="ARBA" id="ARBA00023136"/>
    </source>
</evidence>
<comment type="subcellular location">
    <subcellularLocation>
        <location evidence="2">Membrane</location>
        <topology evidence="2">Single-pass membrane protein</topology>
    </subcellularLocation>
</comment>
<keyword evidence="13" id="KW-1185">Reference proteome</keyword>
<evidence type="ECO:0000256" key="8">
    <source>
        <dbReference type="ARBA" id="ARBA00023002"/>
    </source>
</evidence>
<feature type="non-terminal residue" evidence="12">
    <location>
        <position position="1053"/>
    </location>
</feature>
<evidence type="ECO:0000256" key="6">
    <source>
        <dbReference type="ARBA" id="ARBA00022723"/>
    </source>
</evidence>
<reference evidence="12 13" key="1">
    <citation type="submission" date="2021-05" db="EMBL/GenBank/DDBJ databases">
        <title>Genome Assembly of Synthetic Allotetraploid Brassica napus Reveals Homoeologous Exchanges between Subgenomes.</title>
        <authorList>
            <person name="Davis J.T."/>
        </authorList>
    </citation>
    <scope>NUCLEOTIDE SEQUENCE [LARGE SCALE GENOMIC DNA]</scope>
    <source>
        <strain evidence="13">cv. Da-Ae</strain>
        <tissue evidence="12">Seedling</tissue>
    </source>
</reference>
<evidence type="ECO:0000313" key="13">
    <source>
        <dbReference type="Proteomes" id="UP000824890"/>
    </source>
</evidence>
<comment type="similarity">
    <text evidence="3">Belongs to the cytochrome P450 family.</text>
</comment>
<keyword evidence="7 11" id="KW-1133">Transmembrane helix</keyword>
<evidence type="ECO:0008006" key="14">
    <source>
        <dbReference type="Google" id="ProtNLM"/>
    </source>
</evidence>
<dbReference type="InterPro" id="IPR051103">
    <property type="entry name" value="Plant_metabolite_P450s"/>
</dbReference>
<dbReference type="PRINTS" id="PR00463">
    <property type="entry name" value="EP450I"/>
</dbReference>
<dbReference type="EMBL" id="JAGKQM010000017">
    <property type="protein sequence ID" value="KAH0868837.1"/>
    <property type="molecule type" value="Genomic_DNA"/>
</dbReference>
<dbReference type="SUPFAM" id="SSF48264">
    <property type="entry name" value="Cytochrome P450"/>
    <property type="match status" value="2"/>
</dbReference>
<feature type="transmembrane region" description="Helical" evidence="11">
    <location>
        <begin position="21"/>
        <end position="39"/>
    </location>
</feature>
<keyword evidence="9" id="KW-0503">Monooxygenase</keyword>
<accession>A0ABQ7YL38</accession>
<dbReference type="CDD" id="cd20653">
    <property type="entry name" value="CYP81"/>
    <property type="match status" value="1"/>
</dbReference>
<keyword evidence="8" id="KW-0560">Oxidoreductase</keyword>
<dbReference type="InterPro" id="IPR017972">
    <property type="entry name" value="Cyt_P450_CS"/>
</dbReference>
<evidence type="ECO:0000256" key="7">
    <source>
        <dbReference type="ARBA" id="ARBA00022989"/>
    </source>
</evidence>
<evidence type="ECO:0000256" key="11">
    <source>
        <dbReference type="SAM" id="Phobius"/>
    </source>
</evidence>
<evidence type="ECO:0000256" key="3">
    <source>
        <dbReference type="ARBA" id="ARBA00010617"/>
    </source>
</evidence>
<evidence type="ECO:0000256" key="5">
    <source>
        <dbReference type="ARBA" id="ARBA00022692"/>
    </source>
</evidence>
<dbReference type="InterPro" id="IPR001128">
    <property type="entry name" value="Cyt_P450"/>
</dbReference>
<proteinExistence type="inferred from homology"/>
<protein>
    <recommendedName>
        <fullName evidence="14">Cytochrome P450</fullName>
    </recommendedName>
</protein>
<dbReference type="PANTHER" id="PTHR24298">
    <property type="entry name" value="FLAVONOID 3'-MONOOXYGENASE-RELATED"/>
    <property type="match status" value="1"/>
</dbReference>
<name>A0ABQ7YL38_BRANA</name>
<keyword evidence="5 11" id="KW-0812">Transmembrane</keyword>
<dbReference type="PRINTS" id="PR00385">
    <property type="entry name" value="P450"/>
</dbReference>
<organism evidence="12 13">
    <name type="scientific">Brassica napus</name>
    <name type="common">Rape</name>
    <dbReference type="NCBI Taxonomy" id="3708"/>
    <lineage>
        <taxon>Eukaryota</taxon>
        <taxon>Viridiplantae</taxon>
        <taxon>Streptophyta</taxon>
        <taxon>Embryophyta</taxon>
        <taxon>Tracheophyta</taxon>
        <taxon>Spermatophyta</taxon>
        <taxon>Magnoliopsida</taxon>
        <taxon>eudicotyledons</taxon>
        <taxon>Gunneridae</taxon>
        <taxon>Pentapetalae</taxon>
        <taxon>rosids</taxon>
        <taxon>malvids</taxon>
        <taxon>Brassicales</taxon>
        <taxon>Brassicaceae</taxon>
        <taxon>Brassiceae</taxon>
        <taxon>Brassica</taxon>
    </lineage>
</organism>
<dbReference type="Proteomes" id="UP000824890">
    <property type="component" value="Unassembled WGS sequence"/>
</dbReference>
<dbReference type="Gene3D" id="1.10.630.10">
    <property type="entry name" value="Cytochrome P450"/>
    <property type="match status" value="3"/>
</dbReference>
<evidence type="ECO:0000256" key="4">
    <source>
        <dbReference type="ARBA" id="ARBA00022617"/>
    </source>
</evidence>
<evidence type="ECO:0000256" key="1">
    <source>
        <dbReference type="ARBA" id="ARBA00001971"/>
    </source>
</evidence>
<dbReference type="PROSITE" id="PS00086">
    <property type="entry name" value="CYTOCHROME_P450"/>
    <property type="match status" value="1"/>
</dbReference>
<keyword evidence="6" id="KW-0479">Metal-binding</keyword>